<name>A0A9D2HH35_9FIRM</name>
<dbReference type="AlphaFoldDB" id="A0A9D2HH35"/>
<dbReference type="PANTHER" id="PTHR43404">
    <property type="entry name" value="LIPOPOLYSACCHARIDE CHOLINEPHOSPHOTRANSFERASE LICD"/>
    <property type="match status" value="1"/>
</dbReference>
<sequence length="279" mass="32850">MEGYGLEKVHEANLKIMDEIDRICRKYKIKYLMDAGTLLGAVRHKGFIPWDDDIDIAFTRDNYRAFMKVAPRELPETMKFLDYRSFHKGKGFYDFTSRILYLPSKKHEDGPEMDFYDGNLNHLWVDLFILDEFPDNKIKGALTLFFQRALYGMAMGHRYRLDLSKYGIKEKLMVGFLAAIGRLIPLSLIFRIQNRLSVKYNGKKNKYYYYSNYQPDFIQVLVERTWSGNIKELEFEGRSYMAPADPDGVLKAIYGDYMKLPPKEQRVPSHSSMEIQIYE</sequence>
<feature type="domain" description="LicD/FKTN/FKRP nucleotidyltransferase" evidence="1">
    <location>
        <begin position="24"/>
        <end position="255"/>
    </location>
</feature>
<evidence type="ECO:0000313" key="3">
    <source>
        <dbReference type="Proteomes" id="UP000823900"/>
    </source>
</evidence>
<accession>A0A9D2HH35</accession>
<dbReference type="Pfam" id="PF04991">
    <property type="entry name" value="LicD"/>
    <property type="match status" value="1"/>
</dbReference>
<reference evidence="2" key="2">
    <citation type="submission" date="2021-04" db="EMBL/GenBank/DDBJ databases">
        <authorList>
            <person name="Gilroy R."/>
        </authorList>
    </citation>
    <scope>NUCLEOTIDE SEQUENCE</scope>
    <source>
        <strain evidence="2">CHK178-16964</strain>
    </source>
</reference>
<dbReference type="InterPro" id="IPR007074">
    <property type="entry name" value="LicD/FKTN/FKRP_NTP_transf"/>
</dbReference>
<dbReference type="EMBL" id="DWZA01000031">
    <property type="protein sequence ID" value="HJA70670.1"/>
    <property type="molecule type" value="Genomic_DNA"/>
</dbReference>
<protein>
    <submittedName>
        <fullName evidence="2">LicD family protein</fullName>
    </submittedName>
</protein>
<proteinExistence type="predicted"/>
<dbReference type="Proteomes" id="UP000823900">
    <property type="component" value="Unassembled WGS sequence"/>
</dbReference>
<comment type="caution">
    <text evidence="2">The sequence shown here is derived from an EMBL/GenBank/DDBJ whole genome shotgun (WGS) entry which is preliminary data.</text>
</comment>
<dbReference type="InterPro" id="IPR052942">
    <property type="entry name" value="LPS_cholinephosphotransferase"/>
</dbReference>
<dbReference type="GO" id="GO:0009100">
    <property type="term" value="P:glycoprotein metabolic process"/>
    <property type="evidence" value="ECO:0007669"/>
    <property type="project" value="UniProtKB-ARBA"/>
</dbReference>
<evidence type="ECO:0000259" key="1">
    <source>
        <dbReference type="Pfam" id="PF04991"/>
    </source>
</evidence>
<evidence type="ECO:0000313" key="2">
    <source>
        <dbReference type="EMBL" id="HJA70670.1"/>
    </source>
</evidence>
<dbReference type="PANTHER" id="PTHR43404:SF2">
    <property type="entry name" value="LIPOPOLYSACCHARIDE CHOLINEPHOSPHOTRANSFERASE LICD"/>
    <property type="match status" value="1"/>
</dbReference>
<reference evidence="2" key="1">
    <citation type="journal article" date="2021" name="PeerJ">
        <title>Extensive microbial diversity within the chicken gut microbiome revealed by metagenomics and culture.</title>
        <authorList>
            <person name="Gilroy R."/>
            <person name="Ravi A."/>
            <person name="Getino M."/>
            <person name="Pursley I."/>
            <person name="Horton D.L."/>
            <person name="Alikhan N.F."/>
            <person name="Baker D."/>
            <person name="Gharbi K."/>
            <person name="Hall N."/>
            <person name="Watson M."/>
            <person name="Adriaenssens E.M."/>
            <person name="Foster-Nyarko E."/>
            <person name="Jarju S."/>
            <person name="Secka A."/>
            <person name="Antonio M."/>
            <person name="Oren A."/>
            <person name="Chaudhuri R.R."/>
            <person name="La Ragione R."/>
            <person name="Hildebrand F."/>
            <person name="Pallen M.J."/>
        </authorList>
    </citation>
    <scope>NUCLEOTIDE SEQUENCE</scope>
    <source>
        <strain evidence="2">CHK178-16964</strain>
    </source>
</reference>
<organism evidence="2 3">
    <name type="scientific">Candidatus Lachnoclostridium stercoravium</name>
    <dbReference type="NCBI Taxonomy" id="2838633"/>
    <lineage>
        <taxon>Bacteria</taxon>
        <taxon>Bacillati</taxon>
        <taxon>Bacillota</taxon>
        <taxon>Clostridia</taxon>
        <taxon>Lachnospirales</taxon>
        <taxon>Lachnospiraceae</taxon>
    </lineage>
</organism>
<gene>
    <name evidence="2" type="ORF">IAA07_03695</name>
</gene>